<evidence type="ECO:0000313" key="1">
    <source>
        <dbReference type="EMBL" id="MFC3812821.1"/>
    </source>
</evidence>
<sequence length="42" mass="4513">MEDTFTGTLAEGISTTMHNGTQGYDKNGNIGYLTENAFLVTV</sequence>
<accession>A0ABV7Z0Y9</accession>
<dbReference type="EMBL" id="JBHRYQ010000001">
    <property type="protein sequence ID" value="MFC3812821.1"/>
    <property type="molecule type" value="Genomic_DNA"/>
</dbReference>
<keyword evidence="2" id="KW-1185">Reference proteome</keyword>
<evidence type="ECO:0000313" key="2">
    <source>
        <dbReference type="Proteomes" id="UP001595616"/>
    </source>
</evidence>
<protein>
    <submittedName>
        <fullName evidence="1">Uncharacterized protein</fullName>
    </submittedName>
</protein>
<reference evidence="2" key="1">
    <citation type="journal article" date="2019" name="Int. J. Syst. Evol. Microbiol.">
        <title>The Global Catalogue of Microorganisms (GCM) 10K type strain sequencing project: providing services to taxonomists for standard genome sequencing and annotation.</title>
        <authorList>
            <consortium name="The Broad Institute Genomics Platform"/>
            <consortium name="The Broad Institute Genome Sequencing Center for Infectious Disease"/>
            <person name="Wu L."/>
            <person name="Ma J."/>
        </authorList>
    </citation>
    <scope>NUCLEOTIDE SEQUENCE [LARGE SCALE GENOMIC DNA]</scope>
    <source>
        <strain evidence="2">CECT 7956</strain>
    </source>
</reference>
<gene>
    <name evidence="1" type="ORF">ACFOOI_19310</name>
</gene>
<dbReference type="RefSeq" id="WP_379839726.1">
    <property type="nucleotide sequence ID" value="NZ_JBHRYQ010000001.1"/>
</dbReference>
<name>A0ABV7Z0Y9_9BACT</name>
<dbReference type="Proteomes" id="UP001595616">
    <property type="component" value="Unassembled WGS sequence"/>
</dbReference>
<proteinExistence type="predicted"/>
<organism evidence="1 2">
    <name type="scientific">Lacihabitans lacunae</name>
    <dbReference type="NCBI Taxonomy" id="1028214"/>
    <lineage>
        <taxon>Bacteria</taxon>
        <taxon>Pseudomonadati</taxon>
        <taxon>Bacteroidota</taxon>
        <taxon>Cytophagia</taxon>
        <taxon>Cytophagales</taxon>
        <taxon>Leadbetterellaceae</taxon>
        <taxon>Lacihabitans</taxon>
    </lineage>
</organism>
<comment type="caution">
    <text evidence="1">The sequence shown here is derived from an EMBL/GenBank/DDBJ whole genome shotgun (WGS) entry which is preliminary data.</text>
</comment>